<evidence type="ECO:0000259" key="1">
    <source>
        <dbReference type="PROSITE" id="PS51085"/>
    </source>
</evidence>
<dbReference type="InterPro" id="IPR001041">
    <property type="entry name" value="2Fe-2S_ferredoxin-type"/>
</dbReference>
<dbReference type="STRING" id="2340.JV46_16330"/>
<dbReference type="InterPro" id="IPR001433">
    <property type="entry name" value="OxRdtase_FAD/NAD-bd"/>
</dbReference>
<dbReference type="Proteomes" id="UP000030856">
    <property type="component" value="Unassembled WGS sequence"/>
</dbReference>
<dbReference type="PROSITE" id="PS51085">
    <property type="entry name" value="2FE2S_FER_2"/>
    <property type="match status" value="1"/>
</dbReference>
<evidence type="ECO:0000259" key="2">
    <source>
        <dbReference type="PROSITE" id="PS51384"/>
    </source>
</evidence>
<dbReference type="Pfam" id="PF00970">
    <property type="entry name" value="FAD_binding_6"/>
    <property type="match status" value="1"/>
</dbReference>
<dbReference type="InterPro" id="IPR017927">
    <property type="entry name" value="FAD-bd_FR_type"/>
</dbReference>
<gene>
    <name evidence="3" type="ORF">JV46_16330</name>
</gene>
<dbReference type="SUPFAM" id="SSF52343">
    <property type="entry name" value="Ferredoxin reductase-like, C-terminal NADP-linked domain"/>
    <property type="match status" value="1"/>
</dbReference>
<keyword evidence="4" id="KW-1185">Reference proteome</keyword>
<dbReference type="PANTHER" id="PTHR47354">
    <property type="entry name" value="NADH OXIDOREDUCTASE HCR"/>
    <property type="match status" value="1"/>
</dbReference>
<comment type="caution">
    <text evidence="3">The sequence shown here is derived from an EMBL/GenBank/DDBJ whole genome shotgun (WGS) entry which is preliminary data.</text>
</comment>
<protein>
    <submittedName>
        <fullName evidence="3">2-polyprenylphenol hydroxylase-like protein</fullName>
        <ecNumber evidence="3">1.17.1.1</ecNumber>
    </submittedName>
</protein>
<reference evidence="3 4" key="1">
    <citation type="journal article" date="2014" name="BMC Genomics">
        <title>The genome of the intracellular bacterium of the coastal bivalve, Solemya velum: a blueprint for thriving in and out of symbiosis.</title>
        <authorList>
            <person name="Dmytrenko O."/>
            <person name="Russell S.L."/>
            <person name="Loo W.T."/>
            <person name="Fontanez K.M."/>
            <person name="Liao L."/>
            <person name="Roeselers G."/>
            <person name="Sharma R."/>
            <person name="Stewart F.J."/>
            <person name="Newton I.L."/>
            <person name="Woyke T."/>
            <person name="Wu D."/>
            <person name="Lang J.M."/>
            <person name="Eisen J.A."/>
            <person name="Cavanaugh C.M."/>
        </authorList>
    </citation>
    <scope>NUCLEOTIDE SEQUENCE [LARGE SCALE GENOMIC DNA]</scope>
    <source>
        <strain evidence="3 4">WH</strain>
    </source>
</reference>
<organism evidence="3 4">
    <name type="scientific">Solemya velum gill symbiont</name>
    <dbReference type="NCBI Taxonomy" id="2340"/>
    <lineage>
        <taxon>Bacteria</taxon>
        <taxon>Pseudomonadati</taxon>
        <taxon>Pseudomonadota</taxon>
        <taxon>Gammaproteobacteria</taxon>
        <taxon>sulfur-oxidizing symbionts</taxon>
    </lineage>
</organism>
<dbReference type="InterPro" id="IPR039261">
    <property type="entry name" value="FNR_nucleotide-bd"/>
</dbReference>
<feature type="domain" description="FAD-binding FR-type" evidence="2">
    <location>
        <begin position="98"/>
        <end position="198"/>
    </location>
</feature>
<dbReference type="RefSeq" id="WP_043116083.1">
    <property type="nucleotide sequence ID" value="NZ_JRAA01000001.1"/>
</dbReference>
<evidence type="ECO:0000313" key="3">
    <source>
        <dbReference type="EMBL" id="KHF26331.1"/>
    </source>
</evidence>
<dbReference type="Gene3D" id="3.40.50.80">
    <property type="entry name" value="Nucleotide-binding domain of ferredoxin-NADP reductase (FNR) module"/>
    <property type="match status" value="1"/>
</dbReference>
<dbReference type="InterPro" id="IPR036010">
    <property type="entry name" value="2Fe-2S_ferredoxin-like_sf"/>
</dbReference>
<keyword evidence="3" id="KW-0560">Oxidoreductase</keyword>
<accession>A0A0B0HFU8</accession>
<dbReference type="PROSITE" id="PS00197">
    <property type="entry name" value="2FE2S_FER_1"/>
    <property type="match status" value="1"/>
</dbReference>
<dbReference type="eggNOG" id="COG0633">
    <property type="taxonomic scope" value="Bacteria"/>
</dbReference>
<dbReference type="PATRIC" id="fig|2340.3.peg.841"/>
<feature type="domain" description="2Fe-2S ferredoxin-type" evidence="1">
    <location>
        <begin position="4"/>
        <end position="91"/>
    </location>
</feature>
<sequence>MSDFQVTIESNGQQFTVHKGEAILDAALHQNVILPYGCRSGSCGSCAVTLVEGEVEYPFGIPGAMPDEEGACLTCQAQPLSDVTIRAEVLETIEEIEVKALPCKLEHMEQLCHDVMGLHLKLPDSQRLRFLAGQYLDIILPNGHRRAFSIANAPHDDEVIELHVRYVSGGEFTETVFNSLQEKTILRIEAPLGSFILREHSDRPMLFVAGGTGFAPIKAMVEHALYVGEKRPMKIYWGVRSSRDLYLPDMPQKWADENANVEFVPVLSEPDEGWQGRSGFVHEAVVEDIEDIADYDVYMAGPPVMVEACANAFADKGLSRDHMYSDVFEYAAAKEKQEVS</sequence>
<dbReference type="InterPro" id="IPR012675">
    <property type="entry name" value="Beta-grasp_dom_sf"/>
</dbReference>
<dbReference type="Pfam" id="PF00175">
    <property type="entry name" value="NAD_binding_1"/>
    <property type="match status" value="1"/>
</dbReference>
<dbReference type="CDD" id="cd00207">
    <property type="entry name" value="fer2"/>
    <property type="match status" value="1"/>
</dbReference>
<dbReference type="OrthoDB" id="9806195at2"/>
<dbReference type="InterPro" id="IPR006058">
    <property type="entry name" value="2Fe2S_fd_BS"/>
</dbReference>
<dbReference type="Pfam" id="PF00111">
    <property type="entry name" value="Fer2"/>
    <property type="match status" value="1"/>
</dbReference>
<name>A0A0B0HFU8_SOVGS</name>
<dbReference type="InterPro" id="IPR017938">
    <property type="entry name" value="Riboflavin_synthase-like_b-brl"/>
</dbReference>
<evidence type="ECO:0000313" key="4">
    <source>
        <dbReference type="Proteomes" id="UP000030856"/>
    </source>
</evidence>
<dbReference type="SUPFAM" id="SSF63380">
    <property type="entry name" value="Riboflavin synthase domain-like"/>
    <property type="match status" value="1"/>
</dbReference>
<proteinExistence type="predicted"/>
<dbReference type="eggNOG" id="COG0543">
    <property type="taxonomic scope" value="Bacteria"/>
</dbReference>
<dbReference type="InterPro" id="IPR050415">
    <property type="entry name" value="MRET"/>
</dbReference>
<dbReference type="InterPro" id="IPR008333">
    <property type="entry name" value="Cbr1-like_FAD-bd_dom"/>
</dbReference>
<dbReference type="EMBL" id="JRAA01000001">
    <property type="protein sequence ID" value="KHF26331.1"/>
    <property type="molecule type" value="Genomic_DNA"/>
</dbReference>
<dbReference type="CDD" id="cd06189">
    <property type="entry name" value="flavin_oxioreductase"/>
    <property type="match status" value="1"/>
</dbReference>
<dbReference type="AlphaFoldDB" id="A0A0B0HFU8"/>
<dbReference type="GO" id="GO:0047099">
    <property type="term" value="F:CDP-4-dehydro-6-deoxyglucose reductase activity"/>
    <property type="evidence" value="ECO:0007669"/>
    <property type="project" value="UniProtKB-EC"/>
</dbReference>
<dbReference type="SUPFAM" id="SSF54292">
    <property type="entry name" value="2Fe-2S ferredoxin-like"/>
    <property type="match status" value="1"/>
</dbReference>
<dbReference type="EC" id="1.17.1.1" evidence="3"/>
<dbReference type="Gene3D" id="3.10.20.30">
    <property type="match status" value="1"/>
</dbReference>
<dbReference type="PRINTS" id="PR00410">
    <property type="entry name" value="PHEHYDRXLASE"/>
</dbReference>
<dbReference type="PROSITE" id="PS51384">
    <property type="entry name" value="FAD_FR"/>
    <property type="match status" value="1"/>
</dbReference>
<dbReference type="Gene3D" id="2.40.30.10">
    <property type="entry name" value="Translation factors"/>
    <property type="match status" value="1"/>
</dbReference>
<dbReference type="PANTHER" id="PTHR47354:SF5">
    <property type="entry name" value="PROTEIN RFBI"/>
    <property type="match status" value="1"/>
</dbReference>
<dbReference type="GO" id="GO:0051537">
    <property type="term" value="F:2 iron, 2 sulfur cluster binding"/>
    <property type="evidence" value="ECO:0007669"/>
    <property type="project" value="InterPro"/>
</dbReference>